<reference evidence="1" key="2">
    <citation type="submission" date="2012-05" db="EMBL/GenBank/DDBJ databases">
        <title>The Genome Annotation of Fusarium oxysporum Cotton.</title>
        <authorList>
            <consortium name="The Broad Institute Genomics Platform"/>
            <person name="Ma L.-J."/>
            <person name="Corby-Kistler H."/>
            <person name="Broz K."/>
            <person name="Gale L.R."/>
            <person name="Jonkers W."/>
            <person name="O'Donnell K."/>
            <person name="Ploetz R."/>
            <person name="Steinberg C."/>
            <person name="Schwartz D.C."/>
            <person name="VanEtten H."/>
            <person name="Zhou S."/>
            <person name="Young S.K."/>
            <person name="Zeng Q."/>
            <person name="Gargeya S."/>
            <person name="Fitzgerald M."/>
            <person name="Abouelleil A."/>
            <person name="Alvarado L."/>
            <person name="Chapman S.B."/>
            <person name="Gainer-Dewar J."/>
            <person name="Goldberg J."/>
            <person name="Griggs A."/>
            <person name="Gujja S."/>
            <person name="Hansen M."/>
            <person name="Howarth C."/>
            <person name="Imamovic A."/>
            <person name="Ireland A."/>
            <person name="Larimer J."/>
            <person name="McCowan C."/>
            <person name="Murphy C."/>
            <person name="Pearson M."/>
            <person name="Poon T.W."/>
            <person name="Priest M."/>
            <person name="Roberts A."/>
            <person name="Saif S."/>
            <person name="Shea T."/>
            <person name="Sykes S."/>
            <person name="Wortman J."/>
            <person name="Nusbaum C."/>
            <person name="Birren B."/>
        </authorList>
    </citation>
    <scope>NUCLEOTIDE SEQUENCE</scope>
    <source>
        <strain evidence="1">25433</strain>
    </source>
</reference>
<evidence type="ECO:0000313" key="1">
    <source>
        <dbReference type="EMBL" id="EXM12960.1"/>
    </source>
</evidence>
<dbReference type="EMBL" id="JH658199">
    <property type="protein sequence ID" value="EXM12960.1"/>
    <property type="molecule type" value="Genomic_DNA"/>
</dbReference>
<proteinExistence type="predicted"/>
<organism evidence="1">
    <name type="scientific">Fusarium oxysporum f. sp. vasinfectum 25433</name>
    <dbReference type="NCBI Taxonomy" id="1089449"/>
    <lineage>
        <taxon>Eukaryota</taxon>
        <taxon>Fungi</taxon>
        <taxon>Dikarya</taxon>
        <taxon>Ascomycota</taxon>
        <taxon>Pezizomycotina</taxon>
        <taxon>Sordariomycetes</taxon>
        <taxon>Hypocreomycetidae</taxon>
        <taxon>Hypocreales</taxon>
        <taxon>Nectriaceae</taxon>
        <taxon>Fusarium</taxon>
        <taxon>Fusarium oxysporum species complex</taxon>
    </lineage>
</organism>
<name>X0LWW4_FUSOX</name>
<accession>X0LWW4</accession>
<dbReference type="OrthoDB" id="5410365at2759"/>
<protein>
    <submittedName>
        <fullName evidence="1">Uncharacterized protein</fullName>
    </submittedName>
</protein>
<dbReference type="HOGENOM" id="CLU_065414_1_0_1"/>
<dbReference type="AlphaFoldDB" id="X0LWW4"/>
<reference evidence="1" key="1">
    <citation type="submission" date="2011-11" db="EMBL/GenBank/DDBJ databases">
        <title>The Genome Sequence of Fusarium oxysporum Cotton.</title>
        <authorList>
            <consortium name="The Broad Institute Genome Sequencing Platform"/>
            <person name="Ma L.-J."/>
            <person name="Gale L.R."/>
            <person name="Schwartz D.C."/>
            <person name="Zhou S."/>
            <person name="Corby-Kistler H."/>
            <person name="Young S.K."/>
            <person name="Zeng Q."/>
            <person name="Gargeya S."/>
            <person name="Fitzgerald M."/>
            <person name="Haas B."/>
            <person name="Abouelleil A."/>
            <person name="Alvarado L."/>
            <person name="Arachchi H.M."/>
            <person name="Berlin A."/>
            <person name="Brown A."/>
            <person name="Chapman S.B."/>
            <person name="Chen Z."/>
            <person name="Dunbar C."/>
            <person name="Freedman E."/>
            <person name="Gearin G."/>
            <person name="Goldberg J."/>
            <person name="Griggs A."/>
            <person name="Gujja S."/>
            <person name="Heiman D."/>
            <person name="Howarth C."/>
            <person name="Larson L."/>
            <person name="Lui A."/>
            <person name="MacDonald P.J.P."/>
            <person name="Montmayeur A."/>
            <person name="Murphy C."/>
            <person name="Neiman D."/>
            <person name="Pearson M."/>
            <person name="Priest M."/>
            <person name="Roberts A."/>
            <person name="Saif S."/>
            <person name="Shea T."/>
            <person name="Shenoy N."/>
            <person name="Sisk P."/>
            <person name="Stolte C."/>
            <person name="Sykes S."/>
            <person name="Wortman J."/>
            <person name="Nusbaum C."/>
            <person name="Birren B."/>
        </authorList>
    </citation>
    <scope>NUCLEOTIDE SEQUENCE [LARGE SCALE GENOMIC DNA]</scope>
    <source>
        <strain evidence="1">25433</strain>
    </source>
</reference>
<sequence length="284" mass="31338">MTRSIILTPFFLPQDSVKLGRFVTRIDHPHQNHHDPPSEGQPRVLVSHLDSYTGEHETASHSAFNASFTSLLSAGFSKRAKMKIRVATNRVNTYTLDNSDSWFDEAIGLAATRGWIERAIDRGEDIYMIVGYRTVMDASISQASILGNSAGGQTTVPATLSLTAAGVIAPIGRLLDPSLGMHQQGLDGAISQFVAPGEQVCALEYRKLCHRWLSSKHIDNSRLSGVRQWPSMERSRDEEDGEDDVIEVELTEVDGLGGDWDKEVVGNHAIFMRSFEKWCPDADG</sequence>
<gene>
    <name evidence="1" type="ORF">FOTG_18568</name>
</gene>
<dbReference type="Proteomes" id="UP000030701">
    <property type="component" value="Unassembled WGS sequence"/>
</dbReference>